<name>A0A366LEB9_9ACTN</name>
<dbReference type="Gene3D" id="1.25.40.10">
    <property type="entry name" value="Tetratricopeptide repeat domain"/>
    <property type="match status" value="1"/>
</dbReference>
<organism evidence="1 2">
    <name type="scientific">Spongiactinospora rosea</name>
    <dbReference type="NCBI Taxonomy" id="2248750"/>
    <lineage>
        <taxon>Bacteria</taxon>
        <taxon>Bacillati</taxon>
        <taxon>Actinomycetota</taxon>
        <taxon>Actinomycetes</taxon>
        <taxon>Streptosporangiales</taxon>
        <taxon>Streptosporangiaceae</taxon>
        <taxon>Spongiactinospora</taxon>
    </lineage>
</organism>
<gene>
    <name evidence="1" type="ORF">DP939_45055</name>
</gene>
<dbReference type="PROSITE" id="PS51318">
    <property type="entry name" value="TAT"/>
    <property type="match status" value="1"/>
</dbReference>
<evidence type="ECO:0000313" key="2">
    <source>
        <dbReference type="Proteomes" id="UP000253303"/>
    </source>
</evidence>
<dbReference type="Proteomes" id="UP000253303">
    <property type="component" value="Unassembled WGS sequence"/>
</dbReference>
<dbReference type="EMBL" id="QMEY01000060">
    <property type="protein sequence ID" value="RBQ11624.1"/>
    <property type="molecule type" value="Genomic_DNA"/>
</dbReference>
<evidence type="ECO:0008006" key="3">
    <source>
        <dbReference type="Google" id="ProtNLM"/>
    </source>
</evidence>
<sequence length="342" mass="37140">MDGDDDMERRRLMRDAATATVGAAIAPVLATLTDAWQQSAPAISGATVSQAMLDDWEEAADVHMTRAFVEPPAVILAALAVDFAGMAPHLKQRQPEGVHRGLAHAAARHSALIAGKWFDLGNRREARRWWATTRTLAGKSGDNLLAAWLMTWESAYRWHDDSDDLSVVLDLTQEARRLAGERPSAPLVAAMCSKAWGLTRLGRHAEAVEAIQQAADVFGRLPSQVAGVDPGWAGRGMWFDLSLVYTLAGRKQQAESAQDAATAAFPAGHRTLTQLALHRAALQARTDPEQGALEASRIVDRLPVERRDTRILSAARITLAVLPEDARKSPAARELRELTSGF</sequence>
<dbReference type="InterPro" id="IPR011990">
    <property type="entry name" value="TPR-like_helical_dom_sf"/>
</dbReference>
<dbReference type="AlphaFoldDB" id="A0A366LEB9"/>
<accession>A0A366LEB9</accession>
<keyword evidence="2" id="KW-1185">Reference proteome</keyword>
<proteinExistence type="predicted"/>
<comment type="caution">
    <text evidence="1">The sequence shown here is derived from an EMBL/GenBank/DDBJ whole genome shotgun (WGS) entry which is preliminary data.</text>
</comment>
<reference evidence="1 2" key="1">
    <citation type="submission" date="2018-06" db="EMBL/GenBank/DDBJ databases">
        <title>Sphaerisporangium craniellae sp. nov., isolated from a marine sponge in the South China Sea.</title>
        <authorList>
            <person name="Li L."/>
        </authorList>
    </citation>
    <scope>NUCLEOTIDE SEQUENCE [LARGE SCALE GENOMIC DNA]</scope>
    <source>
        <strain evidence="1 2">LHW63015</strain>
    </source>
</reference>
<protein>
    <recommendedName>
        <fullName evidence="3">XRE family transcriptional regulator</fullName>
    </recommendedName>
</protein>
<evidence type="ECO:0000313" key="1">
    <source>
        <dbReference type="EMBL" id="RBQ11624.1"/>
    </source>
</evidence>
<dbReference type="InterPro" id="IPR006311">
    <property type="entry name" value="TAT_signal"/>
</dbReference>
<dbReference type="SUPFAM" id="SSF48452">
    <property type="entry name" value="TPR-like"/>
    <property type="match status" value="1"/>
</dbReference>